<comment type="caution">
    <text evidence="20">The sequence shown here is derived from an EMBL/GenBank/DDBJ whole genome shotgun (WGS) entry which is preliminary data.</text>
</comment>
<feature type="transmembrane region" description="Helical" evidence="18">
    <location>
        <begin position="439"/>
        <end position="459"/>
    </location>
</feature>
<comment type="subcellular location">
    <subcellularLocation>
        <location evidence="1">Cell membrane</location>
        <topology evidence="1">Multi-pass membrane protein</topology>
    </subcellularLocation>
</comment>
<dbReference type="AlphaFoldDB" id="A0A2J8MLG5"/>
<dbReference type="GO" id="GO:0005886">
    <property type="term" value="C:plasma membrane"/>
    <property type="evidence" value="ECO:0007669"/>
    <property type="project" value="UniProtKB-SubCell"/>
</dbReference>
<feature type="repeat" description="ANK" evidence="16">
    <location>
        <begin position="141"/>
        <end position="173"/>
    </location>
</feature>
<organism evidence="20 21">
    <name type="scientific">Pan troglodytes</name>
    <name type="common">Chimpanzee</name>
    <dbReference type="NCBI Taxonomy" id="9598"/>
    <lineage>
        <taxon>Eukaryota</taxon>
        <taxon>Metazoa</taxon>
        <taxon>Chordata</taxon>
        <taxon>Craniata</taxon>
        <taxon>Vertebrata</taxon>
        <taxon>Euteleostomi</taxon>
        <taxon>Mammalia</taxon>
        <taxon>Eutheria</taxon>
        <taxon>Euarchontoglires</taxon>
        <taxon>Primates</taxon>
        <taxon>Haplorrhini</taxon>
        <taxon>Catarrhini</taxon>
        <taxon>Hominidae</taxon>
        <taxon>Pan</taxon>
    </lineage>
</organism>
<evidence type="ECO:0000256" key="3">
    <source>
        <dbReference type="ARBA" id="ARBA00022475"/>
    </source>
</evidence>
<evidence type="ECO:0000256" key="5">
    <source>
        <dbReference type="ARBA" id="ARBA00022673"/>
    </source>
</evidence>
<evidence type="ECO:0000256" key="10">
    <source>
        <dbReference type="ARBA" id="ARBA00023043"/>
    </source>
</evidence>
<evidence type="ECO:0000256" key="14">
    <source>
        <dbReference type="ARBA" id="ARBA00023303"/>
    </source>
</evidence>
<proteinExistence type="predicted"/>
<sequence length="836" mass="96389">MAQFYYKRNVNAPYRDRIPLRIVRAESELSPSEKAYLNAVEKGDYASVKKSLEEAEIYFKININCIDPLGRTALLIAIENENLELIELLLSFNVYVGDALLHAIRKEVVGAVELLLNHKKPSGEKQVPPILLDKQFSEFTPDITPIILAAHTNNYEIIKLLVQKGVSVPRPHEVRCNCVECVSSSDVDSLRHSRSRLNIYKALASPSLIALSSEDPFLTAFQLSWELQELSKVENEFKSEYEELSRQCKQFAKDLLDQTRSSRELEIILNYRDDNSLIEEQSGNDLARLKLAIKYRQKEFVAQPNCQQLLASRWYDEFPGWRRRHWAVKMVTCFIIGLLFPVFSVCYLIAPKSPLGLFIRKPFIKFICHTASYLTFLFLLLLASQHIDRSDLNRQGPPPTIVEWMILPWVLGFIWGEIKQMWDGGLQDYIHDWWNLMDFVMNSLYLATISLKIVAFVKYSALNPRESWDMWHPTLVAEALFAIANIFSSLRLISLFTANSHLGPLQISLGRMLLDILKFLFIYCLVLLAFANGLNQLYFYYEETKGLTCKGIRCEKQNNAFSTLFETLQSLFWSIFGLINLYVTNVKAQHEFTEFVGATMFGTYNVISLVVLLNMLIAMMNNSYQLIADHADIEWKFARTKLWMSYFEEGGTLPTPFNVIPSPKSLWYLIKWIWTHLCKKKMRRKPESFGTIGRRAADNLRRHHQYQEVMRNLVKRYVAAMIRDAKTEEVARQQAAGPLERNIQLESRGLASRGDLSIPGLSEQCVLVDHRERNTDTLGLQVGKRVCPFKSEKVVVEDTVPIIPKEKHAKEEDSSIDYDLNLPDTVTHEDYVTTRL</sequence>
<evidence type="ECO:0000313" key="21">
    <source>
        <dbReference type="Proteomes" id="UP000236370"/>
    </source>
</evidence>
<reference evidence="20 21" key="1">
    <citation type="submission" date="2017-12" db="EMBL/GenBank/DDBJ databases">
        <title>High-resolution comparative analysis of great ape genomes.</title>
        <authorList>
            <person name="Pollen A."/>
            <person name="Hastie A."/>
            <person name="Hormozdiari F."/>
            <person name="Dougherty M."/>
            <person name="Liu R."/>
            <person name="Chaisson M."/>
            <person name="Hoppe E."/>
            <person name="Hill C."/>
            <person name="Pang A."/>
            <person name="Hillier L."/>
            <person name="Baker C."/>
            <person name="Armstrong J."/>
            <person name="Shendure J."/>
            <person name="Paten B."/>
            <person name="Wilson R."/>
            <person name="Chao H."/>
            <person name="Schneider V."/>
            <person name="Ventura M."/>
            <person name="Kronenberg Z."/>
            <person name="Murali S."/>
            <person name="Gordon D."/>
            <person name="Cantsilieris S."/>
            <person name="Munson K."/>
            <person name="Nelson B."/>
            <person name="Raja A."/>
            <person name="Underwood J."/>
            <person name="Diekhans M."/>
            <person name="Fiddes I."/>
            <person name="Haussler D."/>
            <person name="Eichler E."/>
        </authorList>
    </citation>
    <scope>NUCLEOTIDE SEQUENCE [LARGE SCALE GENOMIC DNA]</scope>
    <source>
        <strain evidence="20">Yerkes chimp pedigree #C0471</strain>
    </source>
</reference>
<feature type="transmembrane region" description="Helical" evidence="18">
    <location>
        <begin position="561"/>
        <end position="583"/>
    </location>
</feature>
<dbReference type="Gene3D" id="1.25.40.20">
    <property type="entry name" value="Ankyrin repeat-containing domain"/>
    <property type="match status" value="1"/>
</dbReference>
<dbReference type="SMR" id="A0A2J8MLG5"/>
<evidence type="ECO:0000256" key="12">
    <source>
        <dbReference type="ARBA" id="ARBA00023136"/>
    </source>
</evidence>
<keyword evidence="5" id="KW-0107">Calcium channel</keyword>
<gene>
    <name evidence="20" type="ORF">CK820_G0019686</name>
</gene>
<dbReference type="PRINTS" id="PR01097">
    <property type="entry name" value="TRNSRECEPTRP"/>
</dbReference>
<evidence type="ECO:0000256" key="15">
    <source>
        <dbReference type="ARBA" id="ARBA00036634"/>
    </source>
</evidence>
<dbReference type="NCBIfam" id="TIGR00870">
    <property type="entry name" value="trp"/>
    <property type="match status" value="1"/>
</dbReference>
<comment type="catalytic activity">
    <reaction evidence="15">
        <text>Ca(2+)(in) = Ca(2+)(out)</text>
        <dbReference type="Rhea" id="RHEA:29671"/>
        <dbReference type="ChEBI" id="CHEBI:29108"/>
    </reaction>
</comment>
<dbReference type="InterPro" id="IPR002110">
    <property type="entry name" value="Ankyrin_rpt"/>
</dbReference>
<feature type="transmembrane region" description="Helical" evidence="18">
    <location>
        <begin position="479"/>
        <end position="498"/>
    </location>
</feature>
<dbReference type="EMBL" id="NBAG03000252">
    <property type="protein sequence ID" value="PNI60348.1"/>
    <property type="molecule type" value="Genomic_DNA"/>
</dbReference>
<evidence type="ECO:0000256" key="7">
    <source>
        <dbReference type="ARBA" id="ARBA00022737"/>
    </source>
</evidence>
<feature type="transmembrane region" description="Helical" evidence="18">
    <location>
        <begin position="362"/>
        <end position="381"/>
    </location>
</feature>
<keyword evidence="10 16" id="KW-0040">ANK repeat</keyword>
<keyword evidence="6 18" id="KW-0812">Transmembrane</keyword>
<feature type="domain" description="Transient receptor ion channel" evidence="19">
    <location>
        <begin position="176"/>
        <end position="238"/>
    </location>
</feature>
<keyword evidence="11" id="KW-0406">Ion transport</keyword>
<protein>
    <submittedName>
        <fullName evidence="20">TRPC4 isoform 3</fullName>
    </submittedName>
</protein>
<dbReference type="InterPro" id="IPR005821">
    <property type="entry name" value="Ion_trans_dom"/>
</dbReference>
<evidence type="ECO:0000256" key="1">
    <source>
        <dbReference type="ARBA" id="ARBA00004651"/>
    </source>
</evidence>
<evidence type="ECO:0000256" key="16">
    <source>
        <dbReference type="PROSITE-ProRule" id="PRU00023"/>
    </source>
</evidence>
<dbReference type="SMART" id="SM01420">
    <property type="entry name" value="TRP_2"/>
    <property type="match status" value="1"/>
</dbReference>
<keyword evidence="8" id="KW-0106">Calcium</keyword>
<keyword evidence="14" id="KW-0407">Ion channel</keyword>
<dbReference type="FunFam" id="1.10.287.70:FF:000266">
    <property type="entry name" value="Transient receptor potential cation channel subfamily c member 1"/>
    <property type="match status" value="1"/>
</dbReference>
<feature type="transmembrane region" description="Helical" evidence="18">
    <location>
        <begin position="595"/>
        <end position="617"/>
    </location>
</feature>
<keyword evidence="13" id="KW-1015">Disulfide bond</keyword>
<dbReference type="PROSITE" id="PS50088">
    <property type="entry name" value="ANK_REPEAT"/>
    <property type="match status" value="1"/>
</dbReference>
<evidence type="ECO:0000256" key="9">
    <source>
        <dbReference type="ARBA" id="ARBA00022989"/>
    </source>
</evidence>
<feature type="transmembrane region" description="Helical" evidence="18">
    <location>
        <begin position="326"/>
        <end position="350"/>
    </location>
</feature>
<evidence type="ECO:0000256" key="17">
    <source>
        <dbReference type="SAM" id="Coils"/>
    </source>
</evidence>
<keyword evidence="4" id="KW-0109">Calcium transport</keyword>
<dbReference type="InterPro" id="IPR036770">
    <property type="entry name" value="Ankyrin_rpt-contain_sf"/>
</dbReference>
<keyword evidence="2" id="KW-0813">Transport</keyword>
<dbReference type="SUPFAM" id="SSF48403">
    <property type="entry name" value="Ankyrin repeat"/>
    <property type="match status" value="1"/>
</dbReference>
<dbReference type="PANTHER" id="PTHR10117">
    <property type="entry name" value="TRANSIENT RECEPTOR POTENTIAL CHANNEL"/>
    <property type="match status" value="1"/>
</dbReference>
<dbReference type="InterPro" id="IPR013555">
    <property type="entry name" value="TRP_dom"/>
</dbReference>
<feature type="transmembrane region" description="Helical" evidence="18">
    <location>
        <begin position="401"/>
        <end position="418"/>
    </location>
</feature>
<evidence type="ECO:0000256" key="4">
    <source>
        <dbReference type="ARBA" id="ARBA00022568"/>
    </source>
</evidence>
<evidence type="ECO:0000256" key="8">
    <source>
        <dbReference type="ARBA" id="ARBA00022837"/>
    </source>
</evidence>
<dbReference type="Pfam" id="PF08344">
    <property type="entry name" value="TRP_2"/>
    <property type="match status" value="1"/>
</dbReference>
<keyword evidence="9 18" id="KW-1133">Transmembrane helix</keyword>
<evidence type="ECO:0000256" key="6">
    <source>
        <dbReference type="ARBA" id="ARBA00022692"/>
    </source>
</evidence>
<evidence type="ECO:0000259" key="19">
    <source>
        <dbReference type="SMART" id="SM01420"/>
    </source>
</evidence>
<keyword evidence="7" id="KW-0677">Repeat</keyword>
<dbReference type="Pfam" id="PF12796">
    <property type="entry name" value="Ank_2"/>
    <property type="match status" value="1"/>
</dbReference>
<dbReference type="Pfam" id="PF00520">
    <property type="entry name" value="Ion_trans"/>
    <property type="match status" value="1"/>
</dbReference>
<dbReference type="GO" id="GO:0005262">
    <property type="term" value="F:calcium channel activity"/>
    <property type="evidence" value="ECO:0007669"/>
    <property type="project" value="UniProtKB-KW"/>
</dbReference>
<dbReference type="FunFam" id="1.25.40.20:FF:000023">
    <property type="entry name" value="short transient receptor potential channel 4 isoform X1"/>
    <property type="match status" value="1"/>
</dbReference>
<accession>A0A2J8MLG5</accession>
<evidence type="ECO:0000313" key="20">
    <source>
        <dbReference type="EMBL" id="PNI60348.1"/>
    </source>
</evidence>
<evidence type="ECO:0000256" key="13">
    <source>
        <dbReference type="ARBA" id="ARBA00023157"/>
    </source>
</evidence>
<dbReference type="Pfam" id="PF00023">
    <property type="entry name" value="Ank"/>
    <property type="match status" value="1"/>
</dbReference>
<evidence type="ECO:0000256" key="11">
    <source>
        <dbReference type="ARBA" id="ARBA00023065"/>
    </source>
</evidence>
<dbReference type="PANTHER" id="PTHR10117:SF25">
    <property type="entry name" value="SHORT TRANSIENT RECEPTOR POTENTIAL CHANNEL 4"/>
    <property type="match status" value="1"/>
</dbReference>
<evidence type="ECO:0000256" key="18">
    <source>
        <dbReference type="SAM" id="Phobius"/>
    </source>
</evidence>
<name>A0A2J8MLG5_PANTR</name>
<feature type="transmembrane region" description="Helical" evidence="18">
    <location>
        <begin position="519"/>
        <end position="541"/>
    </location>
</feature>
<keyword evidence="17" id="KW-0175">Coiled coil</keyword>
<dbReference type="Proteomes" id="UP000236370">
    <property type="component" value="Unassembled WGS sequence"/>
</dbReference>
<evidence type="ECO:0000256" key="2">
    <source>
        <dbReference type="ARBA" id="ARBA00022448"/>
    </source>
</evidence>
<dbReference type="SMART" id="SM00248">
    <property type="entry name" value="ANK"/>
    <property type="match status" value="2"/>
</dbReference>
<keyword evidence="12 18" id="KW-0472">Membrane</keyword>
<feature type="coiled-coil region" evidence="17">
    <location>
        <begin position="227"/>
        <end position="254"/>
    </location>
</feature>
<keyword evidence="3" id="KW-1003">Cell membrane</keyword>
<dbReference type="InterPro" id="IPR002153">
    <property type="entry name" value="TRPC_channel"/>
</dbReference>